<name>A0A9P3YUH2_CLODI</name>
<evidence type="ECO:0000259" key="1">
    <source>
        <dbReference type="Pfam" id="PF12961"/>
    </source>
</evidence>
<reference evidence="2" key="1">
    <citation type="journal article" date="2018" name="Genome Biol.">
        <title>SKESA: strategic k-mer extension for scrupulous assemblies.</title>
        <authorList>
            <person name="Souvorov A."/>
            <person name="Agarwala R."/>
            <person name="Lipman D.J."/>
        </authorList>
    </citation>
    <scope>NUCLEOTIDE SEQUENCE</scope>
    <source>
        <strain evidence="2">Clostridioides</strain>
    </source>
</reference>
<feature type="domain" description="DUF3850" evidence="1">
    <location>
        <begin position="2"/>
        <end position="75"/>
    </location>
</feature>
<dbReference type="InterPro" id="IPR039440">
    <property type="entry name" value="DUF3850"/>
</dbReference>
<dbReference type="Pfam" id="PF12961">
    <property type="entry name" value="DUF3850"/>
    <property type="match status" value="1"/>
</dbReference>
<evidence type="ECO:0000313" key="2">
    <source>
        <dbReference type="EMBL" id="HBH2622204.1"/>
    </source>
</evidence>
<gene>
    <name evidence="2" type="ORF">KRQ00_004036</name>
</gene>
<comment type="caution">
    <text evidence="2">The sequence shown here is derived from an EMBL/GenBank/DDBJ whole genome shotgun (WGS) entry which is preliminary data.</text>
</comment>
<dbReference type="SUPFAM" id="SSF88697">
    <property type="entry name" value="PUA domain-like"/>
    <property type="match status" value="1"/>
</dbReference>
<dbReference type="EMBL" id="DAEQIJ010000043">
    <property type="protein sequence ID" value="HBH2622204.1"/>
    <property type="molecule type" value="Genomic_DNA"/>
</dbReference>
<dbReference type="Proteomes" id="UP000879542">
    <property type="component" value="Unassembled WGS sequence"/>
</dbReference>
<dbReference type="InterPro" id="IPR015947">
    <property type="entry name" value="PUA-like_sf"/>
</dbReference>
<dbReference type="Gene3D" id="2.30.130.30">
    <property type="entry name" value="Hypothetical protein"/>
    <property type="match status" value="1"/>
</dbReference>
<organism evidence="2 3">
    <name type="scientific">Clostridioides difficile</name>
    <name type="common">Peptoclostridium difficile</name>
    <dbReference type="NCBI Taxonomy" id="1496"/>
    <lineage>
        <taxon>Bacteria</taxon>
        <taxon>Bacillati</taxon>
        <taxon>Bacillota</taxon>
        <taxon>Clostridia</taxon>
        <taxon>Peptostreptococcales</taxon>
        <taxon>Peptostreptococcaceae</taxon>
        <taxon>Clostridioides</taxon>
    </lineage>
</organism>
<protein>
    <submittedName>
        <fullName evidence="2">DUF3850 domain-containing protein</fullName>
    </submittedName>
</protein>
<dbReference type="AlphaFoldDB" id="A0A9P3YUH2"/>
<accession>A0A9P3YUH2</accession>
<reference evidence="2" key="2">
    <citation type="submission" date="2021-06" db="EMBL/GenBank/DDBJ databases">
        <authorList>
            <consortium name="NCBI Pathogen Detection Project"/>
        </authorList>
    </citation>
    <scope>NUCLEOTIDE SEQUENCE</scope>
    <source>
        <strain evidence="2">Clostridioides</strain>
    </source>
</reference>
<proteinExistence type="predicted"/>
<dbReference type="RefSeq" id="WP_074136219.1">
    <property type="nucleotide sequence ID" value="NZ_AP025558.1"/>
</dbReference>
<sequence>MIHELKILPQYFKEVVNGNKNFEVRKNDRGFKKGDLLVLQEFDGEKYTGLETRKEITYVLENSDYLQNGYVVLGIK</sequence>
<evidence type="ECO:0000313" key="3">
    <source>
        <dbReference type="Proteomes" id="UP000879542"/>
    </source>
</evidence>